<name>A0A9X4L3L0_9BACL</name>
<evidence type="ECO:0000313" key="9">
    <source>
        <dbReference type="EMBL" id="MDG0812842.1"/>
    </source>
</evidence>
<dbReference type="NCBIfam" id="TIGR00912">
    <property type="entry name" value="2A0309"/>
    <property type="match status" value="1"/>
</dbReference>
<feature type="transmembrane region" description="Helical" evidence="8">
    <location>
        <begin position="119"/>
        <end position="138"/>
    </location>
</feature>
<keyword evidence="5 8" id="KW-0812">Transmembrane</keyword>
<comment type="subcellular location">
    <subcellularLocation>
        <location evidence="1">Membrane</location>
        <topology evidence="1">Multi-pass membrane protein</topology>
    </subcellularLocation>
</comment>
<evidence type="ECO:0000313" key="10">
    <source>
        <dbReference type="Proteomes" id="UP001153404"/>
    </source>
</evidence>
<evidence type="ECO:0000256" key="8">
    <source>
        <dbReference type="SAM" id="Phobius"/>
    </source>
</evidence>
<keyword evidence="10" id="KW-1185">Reference proteome</keyword>
<accession>A0A9X4L3L0</accession>
<feature type="transmembrane region" description="Helical" evidence="8">
    <location>
        <begin position="187"/>
        <end position="208"/>
    </location>
</feature>
<comment type="caution">
    <text evidence="9">The sequence shown here is derived from an EMBL/GenBank/DDBJ whole genome shotgun (WGS) entry which is preliminary data.</text>
</comment>
<protein>
    <submittedName>
        <fullName evidence="9">Endospore germination permease</fullName>
    </submittedName>
</protein>
<feature type="transmembrane region" description="Helical" evidence="8">
    <location>
        <begin position="147"/>
        <end position="167"/>
    </location>
</feature>
<comment type="similarity">
    <text evidence="2">Belongs to the amino acid-polyamine-organocation (APC) superfamily. Spore germination protein (SGP) (TC 2.A.3.9) family.</text>
</comment>
<reference evidence="9" key="1">
    <citation type="submission" date="2022-10" db="EMBL/GenBank/DDBJ databases">
        <title>Comparative genomic analysis of Cohnella hashimotonis sp. nov., isolated from the International Space Station.</title>
        <authorList>
            <person name="Simpson A."/>
            <person name="Venkateswaran K."/>
        </authorList>
    </citation>
    <scope>NUCLEOTIDE SEQUENCE</scope>
    <source>
        <strain evidence="9">DSM 28161</strain>
    </source>
</reference>
<dbReference type="Pfam" id="PF03845">
    <property type="entry name" value="Spore_permease"/>
    <property type="match status" value="1"/>
</dbReference>
<evidence type="ECO:0000256" key="3">
    <source>
        <dbReference type="ARBA" id="ARBA00022448"/>
    </source>
</evidence>
<dbReference type="InterPro" id="IPR004761">
    <property type="entry name" value="Spore_GerAB"/>
</dbReference>
<evidence type="ECO:0000256" key="7">
    <source>
        <dbReference type="ARBA" id="ARBA00023136"/>
    </source>
</evidence>
<evidence type="ECO:0000256" key="4">
    <source>
        <dbReference type="ARBA" id="ARBA00022544"/>
    </source>
</evidence>
<dbReference type="Proteomes" id="UP001153404">
    <property type="component" value="Unassembled WGS sequence"/>
</dbReference>
<feature type="transmembrane region" description="Helical" evidence="8">
    <location>
        <begin position="332"/>
        <end position="355"/>
    </location>
</feature>
<gene>
    <name evidence="9" type="ORF">OMP40_28605</name>
</gene>
<feature type="transmembrane region" description="Helical" evidence="8">
    <location>
        <begin position="220"/>
        <end position="241"/>
    </location>
</feature>
<evidence type="ECO:0000256" key="5">
    <source>
        <dbReference type="ARBA" id="ARBA00022692"/>
    </source>
</evidence>
<keyword evidence="6 8" id="KW-1133">Transmembrane helix</keyword>
<dbReference type="RefSeq" id="WP_277536411.1">
    <property type="nucleotide sequence ID" value="NZ_JAPDIA010000008.1"/>
</dbReference>
<evidence type="ECO:0000256" key="6">
    <source>
        <dbReference type="ARBA" id="ARBA00022989"/>
    </source>
</evidence>
<keyword evidence="4" id="KW-0309">Germination</keyword>
<evidence type="ECO:0000256" key="1">
    <source>
        <dbReference type="ARBA" id="ARBA00004141"/>
    </source>
</evidence>
<evidence type="ECO:0000256" key="2">
    <source>
        <dbReference type="ARBA" id="ARBA00007998"/>
    </source>
</evidence>
<dbReference type="GO" id="GO:0016020">
    <property type="term" value="C:membrane"/>
    <property type="evidence" value="ECO:0007669"/>
    <property type="project" value="UniProtKB-SubCell"/>
</dbReference>
<dbReference type="PANTHER" id="PTHR34975:SF2">
    <property type="entry name" value="SPORE GERMINATION PROTEIN A2"/>
    <property type="match status" value="1"/>
</dbReference>
<dbReference type="AlphaFoldDB" id="A0A9X4L3L0"/>
<feature type="transmembrane region" description="Helical" evidence="8">
    <location>
        <begin position="307"/>
        <end position="326"/>
    </location>
</feature>
<dbReference type="PANTHER" id="PTHR34975">
    <property type="entry name" value="SPORE GERMINATION PROTEIN A2"/>
    <property type="match status" value="1"/>
</dbReference>
<feature type="transmembrane region" description="Helical" evidence="8">
    <location>
        <begin position="12"/>
        <end position="35"/>
    </location>
</feature>
<feature type="transmembrane region" description="Helical" evidence="8">
    <location>
        <begin position="273"/>
        <end position="295"/>
    </location>
</feature>
<dbReference type="GO" id="GO:0009847">
    <property type="term" value="P:spore germination"/>
    <property type="evidence" value="ECO:0007669"/>
    <property type="project" value="InterPro"/>
</dbReference>
<feature type="transmembrane region" description="Helical" evidence="8">
    <location>
        <begin position="41"/>
        <end position="59"/>
    </location>
</feature>
<dbReference type="EMBL" id="JAPDIA010000008">
    <property type="protein sequence ID" value="MDG0812842.1"/>
    <property type="molecule type" value="Genomic_DNA"/>
</dbReference>
<keyword evidence="7 8" id="KW-0472">Membrane</keyword>
<proteinExistence type="inferred from homology"/>
<keyword evidence="3" id="KW-0813">Transport</keyword>
<feature type="transmembrane region" description="Helical" evidence="8">
    <location>
        <begin position="90"/>
        <end position="113"/>
    </location>
</feature>
<sequence>MQDSEKIDGTQLGFLIFTFIISTNLLTVPSLSVMFAMQDAWISELLASATGFVGIWVMCELSRRYPGLSVEQYSARIVGKWLGKLTSANYAYYWFISITTITMQHTGFISTLLLPESPFLVISLTFLALSGAAAWLGIEVISRSNEFLTLLLLGLFIPLLVLTIAEADAHLLKPVLENGWLPVLQGAVNPGGGFMNQVFILGWLLPYFRSSVAKARQASLLALSGVTLMSVSLIMLTLMILGPLTGKLTYSFLSVVQYIGIEGSFERLEAIAVSTWVIGCFIKVAVSLFIFSVCVSHLFEIRNYRDLVFPLTLLSLIGTVWVFPNAAALLDYLVFTFPVLAFLNQSLIPLALLIVDGVKRMAAPSLP</sequence>
<organism evidence="9 10">
    <name type="scientific">Cohnella rhizosphaerae</name>
    <dbReference type="NCBI Taxonomy" id="1457232"/>
    <lineage>
        <taxon>Bacteria</taxon>
        <taxon>Bacillati</taxon>
        <taxon>Bacillota</taxon>
        <taxon>Bacilli</taxon>
        <taxon>Bacillales</taxon>
        <taxon>Paenibacillaceae</taxon>
        <taxon>Cohnella</taxon>
    </lineage>
</organism>